<accession>A0A1W6TLT2</accession>
<protein>
    <submittedName>
        <fullName evidence="1">Uncharacterized protein</fullName>
    </submittedName>
</protein>
<geneLocation type="plasmid" evidence="1">
    <name>pL289</name>
</geneLocation>
<organism evidence="1">
    <name type="scientific">Vibrio alginolyticus</name>
    <dbReference type="NCBI Taxonomy" id="663"/>
    <lineage>
        <taxon>Bacteria</taxon>
        <taxon>Pseudomonadati</taxon>
        <taxon>Pseudomonadota</taxon>
        <taxon>Gammaproteobacteria</taxon>
        <taxon>Vibrionales</taxon>
        <taxon>Vibrionaceae</taxon>
        <taxon>Vibrio</taxon>
    </lineage>
</organism>
<gene>
    <name evidence="1" type="ORF">K05K4_51560</name>
</gene>
<dbReference type="EMBL" id="CP017904">
    <property type="protein sequence ID" value="ARP21858.1"/>
    <property type="molecule type" value="Genomic_DNA"/>
</dbReference>
<reference evidence="1" key="1">
    <citation type="submission" date="2016-10" db="EMBL/GenBank/DDBJ databases">
        <title>The High Quality Genome of Vibrio alginolyticus K01M1.</title>
        <authorList>
            <person name="Wendling C."/>
            <person name="Chibani C.M."/>
            <person name="Hertel R."/>
            <person name="Sproer C."/>
            <person name="Bunk B."/>
            <person name="Overmann J."/>
            <person name="Roth O."/>
            <person name="Liesegang H."/>
        </authorList>
    </citation>
    <scope>NUCLEOTIDE SEQUENCE</scope>
    <source>
        <strain evidence="1">K05K4</strain>
        <plasmid evidence="1">pL289</plasmid>
    </source>
</reference>
<name>A0A1W6TLT2_VIBAL</name>
<keyword evidence="1" id="KW-0614">Plasmid</keyword>
<proteinExistence type="predicted"/>
<evidence type="ECO:0000313" key="1">
    <source>
        <dbReference type="EMBL" id="ARP21858.1"/>
    </source>
</evidence>
<sequence>MSGEVKVQTLLLATNVELECPACGEIESGFCGNPAGRQFTCDSCHETYKVHKEADIEYKY</sequence>
<dbReference type="AlphaFoldDB" id="A0A1W6TLT2"/>